<sequence length="598" mass="63883">MSSSTIEAAESLPPLALVVSNAEPPAGPGFEVVERGKGRRHGVYFSDPHSDKPATWICAPLYVEAETRNADGGEWGRLLAFTDRDGKAHRWAMPCAMLATDGAELRAELLGQGLVIANSQHARKLLMDYIAQANPTQKARSVSRTGWHGEVFALPDRTFGPTAAEAVIFQTTAPGAAQVATGGTLEGWTDSVAKVCIGHSRLVLAVSMAFSAPCLDLAGMDGGGVHLRGSSSTGKTTAVLVASSVYGPPAYMRTWRQTDNALEGVATLHNDLMLPLDELGQLEPKDASRVAYMLANGQGKGRSDRSGRARPVATWRTAFLSSGEVSMGDLMVESGGRRRAGHEVRVIDVAADAGMGHGMFESVPVGSSASAVAEQLKRAAATHYGHPLLSFLEQLTADQRASRRRIEASMTDMLADLVPEDAGGQVRRVARRFALIGAAGELATAYGITGWPEGEAAQAIRICFRQWLADRGGPADAERAALLSQVKAFIEAHGDSRFEPEDHDNERRPVAHRVGFRRKLQVGEPGAEDRREQYLVMPEAFEELVRGFNPKAAAQTLIAAGWLQPGKDGKASQSVRVRGLSKGRFYVLEGAAVFSAEG</sequence>
<feature type="domain" description="DUF927" evidence="1">
    <location>
        <begin position="41"/>
        <end position="312"/>
    </location>
</feature>
<name>H8L1V4_FRAAD</name>
<dbReference type="InterPro" id="IPR009270">
    <property type="entry name" value="DUF927"/>
</dbReference>
<evidence type="ECO:0000313" key="3">
    <source>
        <dbReference type="Proteomes" id="UP000005234"/>
    </source>
</evidence>
<dbReference type="eggNOG" id="COG5519">
    <property type="taxonomic scope" value="Bacteria"/>
</dbReference>
<accession>H8L1V4</accession>
<dbReference type="RefSeq" id="WP_014403368.1">
    <property type="nucleotide sequence ID" value="NC_017033.1"/>
</dbReference>
<evidence type="ECO:0000259" key="1">
    <source>
        <dbReference type="Pfam" id="PF06048"/>
    </source>
</evidence>
<proteinExistence type="predicted"/>
<keyword evidence="3" id="KW-1185">Reference proteome</keyword>
<dbReference type="OrthoDB" id="784829at2"/>
<keyword evidence="2" id="KW-0347">Helicase</keyword>
<dbReference type="STRING" id="767434.Fraau_1978"/>
<evidence type="ECO:0000313" key="2">
    <source>
        <dbReference type="EMBL" id="AFC86365.1"/>
    </source>
</evidence>
<dbReference type="GO" id="GO:0004386">
    <property type="term" value="F:helicase activity"/>
    <property type="evidence" value="ECO:0007669"/>
    <property type="project" value="UniProtKB-KW"/>
</dbReference>
<dbReference type="HOGENOM" id="CLU_005630_4_1_6"/>
<dbReference type="EMBL" id="CP003350">
    <property type="protein sequence ID" value="AFC86365.1"/>
    <property type="molecule type" value="Genomic_DNA"/>
</dbReference>
<organism evidence="2 3">
    <name type="scientific">Frateuria aurantia (strain ATCC 33424 / DSM 6220 / KCTC 2777 / LMG 1558 / NBRC 3245 / NCIMB 13370)</name>
    <name type="common">Acetobacter aurantius</name>
    <dbReference type="NCBI Taxonomy" id="767434"/>
    <lineage>
        <taxon>Bacteria</taxon>
        <taxon>Pseudomonadati</taxon>
        <taxon>Pseudomonadota</taxon>
        <taxon>Gammaproteobacteria</taxon>
        <taxon>Lysobacterales</taxon>
        <taxon>Rhodanobacteraceae</taxon>
        <taxon>Frateuria</taxon>
    </lineage>
</organism>
<keyword evidence="2" id="KW-0547">Nucleotide-binding</keyword>
<dbReference type="Proteomes" id="UP000005234">
    <property type="component" value="Chromosome"/>
</dbReference>
<dbReference type="AlphaFoldDB" id="H8L1V4"/>
<dbReference type="KEGG" id="fau:Fraau_1978"/>
<keyword evidence="2" id="KW-0067">ATP-binding</keyword>
<keyword evidence="2" id="KW-0378">Hydrolase</keyword>
<gene>
    <name evidence="2" type="ordered locus">Fraau_1978</name>
</gene>
<protein>
    <submittedName>
        <fullName evidence="2">DNA/RNA helicase, superfamily II</fullName>
    </submittedName>
</protein>
<reference evidence="2" key="1">
    <citation type="submission" date="2012-02" db="EMBL/GenBank/DDBJ databases">
        <title>The complete genome of Frateuria aurantia DSM 6220.</title>
        <authorList>
            <consortium name="US DOE Joint Genome Institute (JGI-PGF)"/>
            <person name="Lucas S."/>
            <person name="Copeland A."/>
            <person name="Lapidus A."/>
            <person name="Glavina del Rio T."/>
            <person name="Dalin E."/>
            <person name="Tice H."/>
            <person name="Bruce D."/>
            <person name="Goodwin L."/>
            <person name="Pitluck S."/>
            <person name="Peters L."/>
            <person name="Ovchinnikova G."/>
            <person name="Teshima H."/>
            <person name="Kyrpides N."/>
            <person name="Mavromatis K."/>
            <person name="Ivanova N."/>
            <person name="Brettin T."/>
            <person name="Detter J.C."/>
            <person name="Han C."/>
            <person name="Larimer F."/>
            <person name="Land M."/>
            <person name="Hauser L."/>
            <person name="Markowitz V."/>
            <person name="Cheng J.-F."/>
            <person name="Hugenholtz P."/>
            <person name="Woyke T."/>
            <person name="Wu D."/>
            <person name="Brambilla E."/>
            <person name="Klenk H.-P."/>
            <person name="Eisen J.A."/>
        </authorList>
    </citation>
    <scope>NUCLEOTIDE SEQUENCE</scope>
    <source>
        <strain evidence="2">DSM 6220</strain>
    </source>
</reference>
<dbReference type="Pfam" id="PF06048">
    <property type="entry name" value="DUF927"/>
    <property type="match status" value="1"/>
</dbReference>